<accession>A0A9X1U9T1</accession>
<feature type="compositionally biased region" description="Acidic residues" evidence="1">
    <location>
        <begin position="186"/>
        <end position="203"/>
    </location>
</feature>
<name>A0A9X1U9T1_9FLAO</name>
<feature type="compositionally biased region" description="Basic and acidic residues" evidence="1">
    <location>
        <begin position="208"/>
        <end position="222"/>
    </location>
</feature>
<dbReference type="EMBL" id="JAIRBA010000011">
    <property type="protein sequence ID" value="MCG2418896.1"/>
    <property type="molecule type" value="Genomic_DNA"/>
</dbReference>
<feature type="compositionally biased region" description="Acidic residues" evidence="1">
    <location>
        <begin position="143"/>
        <end position="161"/>
    </location>
</feature>
<comment type="caution">
    <text evidence="2">The sequence shown here is derived from an EMBL/GenBank/DDBJ whole genome shotgun (WGS) entry which is preliminary data.</text>
</comment>
<evidence type="ECO:0000313" key="2">
    <source>
        <dbReference type="EMBL" id="MCG2418896.1"/>
    </source>
</evidence>
<evidence type="ECO:0000313" key="3">
    <source>
        <dbReference type="Proteomes" id="UP001139461"/>
    </source>
</evidence>
<evidence type="ECO:0000256" key="1">
    <source>
        <dbReference type="SAM" id="MobiDB-lite"/>
    </source>
</evidence>
<proteinExistence type="predicted"/>
<dbReference type="Proteomes" id="UP001139461">
    <property type="component" value="Unassembled WGS sequence"/>
</dbReference>
<protein>
    <recommendedName>
        <fullName evidence="4">Calcium-binding protein</fullName>
    </recommendedName>
</protein>
<dbReference type="RefSeq" id="WP_237602685.1">
    <property type="nucleotide sequence ID" value="NZ_JAIRBA010000011.1"/>
</dbReference>
<dbReference type="AlphaFoldDB" id="A0A9X1U9T1"/>
<feature type="region of interest" description="Disordered" evidence="1">
    <location>
        <begin position="134"/>
        <end position="227"/>
    </location>
</feature>
<gene>
    <name evidence="2" type="ORF">K8089_07665</name>
</gene>
<organism evidence="2 3">
    <name type="scientific">Aequorivita vitellina</name>
    <dbReference type="NCBI Taxonomy" id="2874475"/>
    <lineage>
        <taxon>Bacteria</taxon>
        <taxon>Pseudomonadati</taxon>
        <taxon>Bacteroidota</taxon>
        <taxon>Flavobacteriia</taxon>
        <taxon>Flavobacteriales</taxon>
        <taxon>Flavobacteriaceae</taxon>
        <taxon>Aequorivita</taxon>
    </lineage>
</organism>
<reference evidence="2" key="1">
    <citation type="submission" date="2021-09" db="EMBL/GenBank/DDBJ databases">
        <title>Genome of Aequorivita sp. strain F47161.</title>
        <authorList>
            <person name="Wang Y."/>
        </authorList>
    </citation>
    <scope>NUCLEOTIDE SEQUENCE</scope>
    <source>
        <strain evidence="2">F47161</strain>
    </source>
</reference>
<evidence type="ECO:0008006" key="4">
    <source>
        <dbReference type="Google" id="ProtNLM"/>
    </source>
</evidence>
<keyword evidence="3" id="KW-1185">Reference proteome</keyword>
<sequence length="296" mass="32971">MNKFFILFIFASLLLQSCDDGDIIITSFNFDDAQLKKCGTSGNHVFYKVNPEALESLSLRLGVTDSLYKIEGIKEYILNGTSNFVNYRTYDGALEANYFCSSIPPTSPRVTVDYFAASGIAEFTTVFIYDDNDGVPTDKEFDGDTDGDGIPDIYDEDDDGDNVPTARELDIQNEDGDNNPLTNPLDTDEDGIPDYLDNDDDGDGVLTRNEDKNRDLNPRNDVTDPNVGADYLNPAVADTYEVNEYYQHKYTITKSVKIVLKNLVLVSGEEEITIETLVMGTLENVETINKTKKPAF</sequence>
<dbReference type="PROSITE" id="PS51257">
    <property type="entry name" value="PROKAR_LIPOPROTEIN"/>
    <property type="match status" value="1"/>
</dbReference>